<dbReference type="GeneID" id="19181908"/>
<feature type="compositionally biased region" description="Basic and acidic residues" evidence="1">
    <location>
        <begin position="647"/>
        <end position="669"/>
    </location>
</feature>
<evidence type="ECO:0000256" key="1">
    <source>
        <dbReference type="SAM" id="MobiDB-lite"/>
    </source>
</evidence>
<dbReference type="STRING" id="1182544.W9WEN4"/>
<protein>
    <submittedName>
        <fullName evidence="2">Uncharacterized protein</fullName>
    </submittedName>
</protein>
<comment type="caution">
    <text evidence="2">The sequence shown here is derived from an EMBL/GenBank/DDBJ whole genome shotgun (WGS) entry which is preliminary data.</text>
</comment>
<sequence length="981" mass="109628">MTTDLNYVPSSVILQRAPPPHLELVKYYFRPQVEELEQRFHNVEALGAATLGEWRKGLETSGRERNADATRFEQWELNGGFSRISIPPGHNDTAMRTNPGTLSNHDHRLAKMDRMQQIRLRSAAGTPSSGYVAFDSSIAGSISGESQYTAGKLSTKSRPDPSGNIEVSPLQDPQCQTAFRPPRQRTERSLKEARAAREERRKEIERRCLALSPPIMPTTLTYMDAFQAAILISLPLDDKGWDVLRPRLLTQRADAAQREMRAALSGPSVEQAKRRQVEEEQRVAQENTTHMWLGLKVPSREKLRKFADEFVHLTWSDGRAVTKSTASKFAAEVLCHIRQRFDEAIAQEDHMLSLKGTAFPQDPESLACRKLNLLDMKWAFTEFVQPHTQRFGKDLFLCHVCDTNQKLFAFEAIIQHFASKHTNAFSHGNSIVFWEADWPIEPPFDPHPNLLWALGTTSSAPKGQTLQLSQSAFSHGLPSSGEKKLGHVNPVGRNFPPYTVPNSYQTLSGYNSAYTSGNVDHFTTGFGNGTGAEAFTRSSIARSEASGVAMEDEHDPQYHTGRVPHGASTGTRYHRDSFKSGALGQRTGPLPPASEGVRWERTQDLRGSRDMEPWKEQPLSQSSMVYSYDDSSSRFSYGGPYARLHGLRSETGRESRATSHVSVHREKGSEAGASAHQRETSRLAADQNAAESAVDEFLGGLDPMVSGNISSTASARVGTLRPPGYQMRSSTALSDGVGGSPLQHQSWDTFSSVSASHLPHVVPPAHRTSLPIREMEAPAGLLDTAATQQHYSHSLPSVHSYEVSRGPGSGAGVRYMEQSPERPNRLQYGHEREEIRDRGAAYAEPLYQHRYVYDRDGRKYEEIREMAMERYPVQHDSFASGFHEPYAPAGMHYFDDGGYSVHQAVGRQELGSAMPRVYQVSDIGYRPEEVRRPAFDDRCRGEEQLVPEQRTRTLIFDDRDVIYQPIEPPMARSLGRSRPED</sequence>
<keyword evidence="3" id="KW-1185">Reference proteome</keyword>
<name>W9WEN4_9EURO</name>
<dbReference type="RefSeq" id="XP_007759523.1">
    <property type="nucleotide sequence ID" value="XM_007761333.1"/>
</dbReference>
<feature type="region of interest" description="Disordered" evidence="1">
    <location>
        <begin position="550"/>
        <end position="571"/>
    </location>
</feature>
<dbReference type="HOGENOM" id="CLU_003437_1_0_1"/>
<evidence type="ECO:0000313" key="3">
    <source>
        <dbReference type="Proteomes" id="UP000019473"/>
    </source>
</evidence>
<accession>W9WEN4</accession>
<dbReference type="Proteomes" id="UP000019473">
    <property type="component" value="Unassembled WGS sequence"/>
</dbReference>
<feature type="region of interest" description="Disordered" evidence="1">
    <location>
        <begin position="647"/>
        <end position="682"/>
    </location>
</feature>
<dbReference type="OrthoDB" id="2322499at2759"/>
<reference evidence="2 3" key="1">
    <citation type="submission" date="2013-03" db="EMBL/GenBank/DDBJ databases">
        <title>The Genome Sequence of Cladophialophora yegresii CBS 114405.</title>
        <authorList>
            <consortium name="The Broad Institute Genomics Platform"/>
            <person name="Cuomo C."/>
            <person name="de Hoog S."/>
            <person name="Gorbushina A."/>
            <person name="Walker B."/>
            <person name="Young S.K."/>
            <person name="Zeng Q."/>
            <person name="Gargeya S."/>
            <person name="Fitzgerald M."/>
            <person name="Haas B."/>
            <person name="Abouelleil A."/>
            <person name="Allen A.W."/>
            <person name="Alvarado L."/>
            <person name="Arachchi H.M."/>
            <person name="Berlin A.M."/>
            <person name="Chapman S.B."/>
            <person name="Gainer-Dewar J."/>
            <person name="Goldberg J."/>
            <person name="Griggs A."/>
            <person name="Gujja S."/>
            <person name="Hansen M."/>
            <person name="Howarth C."/>
            <person name="Imamovic A."/>
            <person name="Ireland A."/>
            <person name="Larimer J."/>
            <person name="McCowan C."/>
            <person name="Murphy C."/>
            <person name="Pearson M."/>
            <person name="Poon T.W."/>
            <person name="Priest M."/>
            <person name="Roberts A."/>
            <person name="Saif S."/>
            <person name="Shea T."/>
            <person name="Sisk P."/>
            <person name="Sykes S."/>
            <person name="Wortman J."/>
            <person name="Nusbaum C."/>
            <person name="Birren B."/>
        </authorList>
    </citation>
    <scope>NUCLEOTIDE SEQUENCE [LARGE SCALE GENOMIC DNA]</scope>
    <source>
        <strain evidence="2 3">CBS 114405</strain>
    </source>
</reference>
<evidence type="ECO:0000313" key="2">
    <source>
        <dbReference type="EMBL" id="EXJ56989.1"/>
    </source>
</evidence>
<proteinExistence type="predicted"/>
<dbReference type="EMBL" id="AMGW01000005">
    <property type="protein sequence ID" value="EXJ56989.1"/>
    <property type="molecule type" value="Genomic_DNA"/>
</dbReference>
<dbReference type="VEuPathDB" id="FungiDB:A1O7_07333"/>
<organism evidence="2 3">
    <name type="scientific">Cladophialophora yegresii CBS 114405</name>
    <dbReference type="NCBI Taxonomy" id="1182544"/>
    <lineage>
        <taxon>Eukaryota</taxon>
        <taxon>Fungi</taxon>
        <taxon>Dikarya</taxon>
        <taxon>Ascomycota</taxon>
        <taxon>Pezizomycotina</taxon>
        <taxon>Eurotiomycetes</taxon>
        <taxon>Chaetothyriomycetidae</taxon>
        <taxon>Chaetothyriales</taxon>
        <taxon>Herpotrichiellaceae</taxon>
        <taxon>Cladophialophora</taxon>
    </lineage>
</organism>
<dbReference type="eggNOG" id="ENOG502RPXF">
    <property type="taxonomic scope" value="Eukaryota"/>
</dbReference>
<dbReference type="AlphaFoldDB" id="W9WEN4"/>
<feature type="region of interest" description="Disordered" evidence="1">
    <location>
        <begin position="150"/>
        <end position="170"/>
    </location>
</feature>
<gene>
    <name evidence="2" type="ORF">A1O7_07333</name>
</gene>